<dbReference type="AlphaFoldDB" id="A8RAH5"/>
<dbReference type="GO" id="GO:0016301">
    <property type="term" value="F:kinase activity"/>
    <property type="evidence" value="ECO:0007669"/>
    <property type="project" value="UniProtKB-KW"/>
</dbReference>
<dbReference type="SUPFAM" id="SSF52794">
    <property type="entry name" value="PTS system IIB component-like"/>
    <property type="match status" value="1"/>
</dbReference>
<sequence length="111" mass="12671">MKKKKLQKRENNMKIVLACNAGMSTSILKMKLEEEMKKDNLEPYVIAVPVSEIDDYIEGADVVLLGPQIRFLLKEVKTKTNVPVITIDIRDYGTMNAVNVYSLIKQELNKE</sequence>
<dbReference type="InterPro" id="IPR003501">
    <property type="entry name" value="PTS_EIIB_2/3"/>
</dbReference>
<feature type="modified residue" description="Phosphocysteine; by EIIA" evidence="7">
    <location>
        <position position="19"/>
    </location>
</feature>
<keyword evidence="6" id="KW-0418">Kinase</keyword>
<feature type="domain" description="PTS EIIB type-3" evidence="8">
    <location>
        <begin position="12"/>
        <end position="111"/>
    </location>
</feature>
<dbReference type="InterPro" id="IPR013012">
    <property type="entry name" value="PTS_EIIB_3"/>
</dbReference>
<keyword evidence="5" id="KW-0598">Phosphotransferase system</keyword>
<dbReference type="EMBL" id="ABAW02000018">
    <property type="protein sequence ID" value="EDP11634.1"/>
    <property type="molecule type" value="Genomic_DNA"/>
</dbReference>
<reference evidence="9 10" key="2">
    <citation type="submission" date="2007-09" db="EMBL/GenBank/DDBJ databases">
        <authorList>
            <person name="Fulton L."/>
            <person name="Clifton S."/>
            <person name="Fulton B."/>
            <person name="Xu J."/>
            <person name="Minx P."/>
            <person name="Pepin K.H."/>
            <person name="Johnson M."/>
            <person name="Thiruvilangam P."/>
            <person name="Bhonagiri V."/>
            <person name="Nash W.E."/>
            <person name="Mardis E.R."/>
            <person name="Wilson R.K."/>
        </authorList>
    </citation>
    <scope>NUCLEOTIDE SEQUENCE [LARGE SCALE GENOMIC DNA]</scope>
    <source>
        <strain evidence="9 10">DSM 3991</strain>
    </source>
</reference>
<keyword evidence="3" id="KW-0762">Sugar transport</keyword>
<dbReference type="STRING" id="428127.EUBDOL_00812"/>
<dbReference type="PANTHER" id="PTHR34581">
    <property type="entry name" value="PTS SYSTEM N,N'-DIACETYLCHITOBIOSE-SPECIFIC EIIB COMPONENT"/>
    <property type="match status" value="1"/>
</dbReference>
<dbReference type="CDD" id="cd05564">
    <property type="entry name" value="PTS_IIB_chitobiose_lichenan"/>
    <property type="match status" value="1"/>
</dbReference>
<dbReference type="PROSITE" id="PS51100">
    <property type="entry name" value="PTS_EIIB_TYPE_3"/>
    <property type="match status" value="1"/>
</dbReference>
<dbReference type="GO" id="GO:0008982">
    <property type="term" value="F:protein-N(PI)-phosphohistidine-sugar phosphotransferase activity"/>
    <property type="evidence" value="ECO:0007669"/>
    <property type="project" value="InterPro"/>
</dbReference>
<proteinExistence type="predicted"/>
<dbReference type="InterPro" id="IPR051819">
    <property type="entry name" value="PTS_sugar-specific_EIIB"/>
</dbReference>
<evidence type="ECO:0000259" key="8">
    <source>
        <dbReference type="PROSITE" id="PS51100"/>
    </source>
</evidence>
<organism evidence="9 10">
    <name type="scientific">Amedibacillus dolichus DSM 3991</name>
    <dbReference type="NCBI Taxonomy" id="428127"/>
    <lineage>
        <taxon>Bacteria</taxon>
        <taxon>Bacillati</taxon>
        <taxon>Bacillota</taxon>
        <taxon>Erysipelotrichia</taxon>
        <taxon>Erysipelotrichales</taxon>
        <taxon>Erysipelotrichaceae</taxon>
        <taxon>Amedibacillus</taxon>
    </lineage>
</organism>
<dbReference type="InterPro" id="IPR036095">
    <property type="entry name" value="PTS_EIIB-like_sf"/>
</dbReference>
<evidence type="ECO:0000256" key="5">
    <source>
        <dbReference type="ARBA" id="ARBA00022683"/>
    </source>
</evidence>
<dbReference type="Gene3D" id="3.40.50.2300">
    <property type="match status" value="1"/>
</dbReference>
<keyword evidence="1" id="KW-0813">Transport</keyword>
<name>A8RAH5_9FIRM</name>
<dbReference type="eggNOG" id="COG1440">
    <property type="taxonomic scope" value="Bacteria"/>
</dbReference>
<protein>
    <submittedName>
        <fullName evidence="9">PTS system, Lactose/Cellobiose specific IIB subunit</fullName>
    </submittedName>
</protein>
<dbReference type="Proteomes" id="UP000004090">
    <property type="component" value="Unassembled WGS sequence"/>
</dbReference>
<evidence type="ECO:0000313" key="10">
    <source>
        <dbReference type="Proteomes" id="UP000004090"/>
    </source>
</evidence>
<evidence type="ECO:0000256" key="6">
    <source>
        <dbReference type="ARBA" id="ARBA00022777"/>
    </source>
</evidence>
<gene>
    <name evidence="9" type="ORF">EUBDOL_00812</name>
</gene>
<evidence type="ECO:0000313" key="9">
    <source>
        <dbReference type="EMBL" id="EDP11634.1"/>
    </source>
</evidence>
<evidence type="ECO:0000256" key="4">
    <source>
        <dbReference type="ARBA" id="ARBA00022679"/>
    </source>
</evidence>
<keyword evidence="4" id="KW-0808">Transferase</keyword>
<accession>A8RAH5</accession>
<dbReference type="PANTHER" id="PTHR34581:SF2">
    <property type="entry name" value="PTS SYSTEM N,N'-DIACETYLCHITOBIOSE-SPECIFIC EIIB COMPONENT"/>
    <property type="match status" value="1"/>
</dbReference>
<dbReference type="Pfam" id="PF02302">
    <property type="entry name" value="PTS_IIB"/>
    <property type="match status" value="1"/>
</dbReference>
<evidence type="ECO:0000256" key="2">
    <source>
        <dbReference type="ARBA" id="ARBA00022553"/>
    </source>
</evidence>
<dbReference type="GO" id="GO:0009401">
    <property type="term" value="P:phosphoenolpyruvate-dependent sugar phosphotransferase system"/>
    <property type="evidence" value="ECO:0007669"/>
    <property type="project" value="UniProtKB-KW"/>
</dbReference>
<reference evidence="9 10" key="1">
    <citation type="submission" date="2007-09" db="EMBL/GenBank/DDBJ databases">
        <title>Draft genome sequence of Eubacterium dolichum (DSM 3991).</title>
        <authorList>
            <person name="Sudarsanam P."/>
            <person name="Ley R."/>
            <person name="Guruge J."/>
            <person name="Turnbaugh P.J."/>
            <person name="Mahowald M."/>
            <person name="Liep D."/>
            <person name="Gordon J."/>
        </authorList>
    </citation>
    <scope>NUCLEOTIDE SEQUENCE [LARGE SCALE GENOMIC DNA]</scope>
    <source>
        <strain evidence="9 10">DSM 3991</strain>
    </source>
</reference>
<evidence type="ECO:0000256" key="3">
    <source>
        <dbReference type="ARBA" id="ARBA00022597"/>
    </source>
</evidence>
<keyword evidence="2" id="KW-0597">Phosphoprotein</keyword>
<dbReference type="HOGENOM" id="CLU_147323_2_1_9"/>
<evidence type="ECO:0000256" key="7">
    <source>
        <dbReference type="PROSITE-ProRule" id="PRU00423"/>
    </source>
</evidence>
<evidence type="ECO:0000256" key="1">
    <source>
        <dbReference type="ARBA" id="ARBA00022448"/>
    </source>
</evidence>
<comment type="caution">
    <text evidence="9">The sequence shown here is derived from an EMBL/GenBank/DDBJ whole genome shotgun (WGS) entry which is preliminary data.</text>
</comment>